<dbReference type="GO" id="GO:0003677">
    <property type="term" value="F:DNA binding"/>
    <property type="evidence" value="ECO:0007669"/>
    <property type="project" value="UniProtKB-UniRule"/>
</dbReference>
<dbReference type="PANTHER" id="PTHR30349">
    <property type="entry name" value="PHAGE INTEGRASE-RELATED"/>
    <property type="match status" value="1"/>
</dbReference>
<evidence type="ECO:0000259" key="7">
    <source>
        <dbReference type="PROSITE" id="PS51898"/>
    </source>
</evidence>
<reference evidence="9 10" key="1">
    <citation type="journal article" date="2014" name="Genome Announc.">
        <title>Draft Genome Sequence of the Haloacid-Degrading Burkholderia caribensis Strain MBA4.</title>
        <authorList>
            <person name="Pan Y."/>
            <person name="Kong K.F."/>
            <person name="Tsang J.S."/>
        </authorList>
    </citation>
    <scope>NUCLEOTIDE SEQUENCE [LARGE SCALE GENOMIC DNA]</scope>
    <source>
        <strain evidence="9 10">MBA4</strain>
    </source>
</reference>
<keyword evidence="1" id="KW-0159">Chromosome partition</keyword>
<feature type="compositionally biased region" description="Basic and acidic residues" evidence="6">
    <location>
        <begin position="13"/>
        <end position="22"/>
    </location>
</feature>
<evidence type="ECO:0000256" key="4">
    <source>
        <dbReference type="ARBA" id="ARBA00023172"/>
    </source>
</evidence>
<keyword evidence="2" id="KW-0229">DNA integration</keyword>
<dbReference type="GO" id="GO:0006310">
    <property type="term" value="P:DNA recombination"/>
    <property type="evidence" value="ECO:0007669"/>
    <property type="project" value="UniProtKB-KW"/>
</dbReference>
<evidence type="ECO:0000256" key="1">
    <source>
        <dbReference type="ARBA" id="ARBA00022829"/>
    </source>
</evidence>
<organism evidence="9 10">
    <name type="scientific">Paraburkholderia caribensis MBA4</name>
    <dbReference type="NCBI Taxonomy" id="1323664"/>
    <lineage>
        <taxon>Bacteria</taxon>
        <taxon>Pseudomonadati</taxon>
        <taxon>Pseudomonadota</taxon>
        <taxon>Betaproteobacteria</taxon>
        <taxon>Burkholderiales</taxon>
        <taxon>Burkholderiaceae</taxon>
        <taxon>Paraburkholderia</taxon>
    </lineage>
</organism>
<evidence type="ECO:0000313" key="9">
    <source>
        <dbReference type="EMBL" id="ALL67856.1"/>
    </source>
</evidence>
<protein>
    <submittedName>
        <fullName evidence="9">Integrase</fullName>
    </submittedName>
</protein>
<accession>A0A0P0RGM5</accession>
<dbReference type="Proteomes" id="UP000019146">
    <property type="component" value="Chromosome 2"/>
</dbReference>
<dbReference type="InterPro" id="IPR011010">
    <property type="entry name" value="DNA_brk_join_enz"/>
</dbReference>
<evidence type="ECO:0000259" key="8">
    <source>
        <dbReference type="PROSITE" id="PS51900"/>
    </source>
</evidence>
<evidence type="ECO:0000313" key="10">
    <source>
        <dbReference type="Proteomes" id="UP000019146"/>
    </source>
</evidence>
<evidence type="ECO:0000256" key="6">
    <source>
        <dbReference type="SAM" id="MobiDB-lite"/>
    </source>
</evidence>
<dbReference type="InterPro" id="IPR002104">
    <property type="entry name" value="Integrase_catalytic"/>
</dbReference>
<dbReference type="Pfam" id="PF12482">
    <property type="entry name" value="DUF3701"/>
    <property type="match status" value="1"/>
</dbReference>
<dbReference type="InterPro" id="IPR050090">
    <property type="entry name" value="Tyrosine_recombinase_XerCD"/>
</dbReference>
<dbReference type="EMBL" id="CP012747">
    <property type="protein sequence ID" value="ALL67856.1"/>
    <property type="molecule type" value="Genomic_DNA"/>
</dbReference>
<dbReference type="Gene3D" id="1.10.150.130">
    <property type="match status" value="1"/>
</dbReference>
<dbReference type="GO" id="GO:0007059">
    <property type="term" value="P:chromosome segregation"/>
    <property type="evidence" value="ECO:0007669"/>
    <property type="project" value="UniProtKB-KW"/>
</dbReference>
<dbReference type="KEGG" id="bcai:K788_0001024"/>
<keyword evidence="4" id="KW-0233">DNA recombination</keyword>
<gene>
    <name evidence="9" type="ORF">K788_0001024</name>
</gene>
<dbReference type="InterPro" id="IPR022169">
    <property type="entry name" value="DUF3701"/>
</dbReference>
<name>A0A0P0RGM5_9BURK</name>
<evidence type="ECO:0000256" key="2">
    <source>
        <dbReference type="ARBA" id="ARBA00022908"/>
    </source>
</evidence>
<sequence>MATTKFGGRQRRLLSDDQRMPETHTYPSAPGFPDADELAALRGWYAGLSTREAVSRYLPGRTGNRQSARGILGRIRRALAAVARNVHREDLVALLEQPGTTRTRNAKKVTHVIEELRHARPPEPLISDGIGQWFPARVARVLAEQGMTTLADLTVRIPRRKQWWKAVPGLGIASARRVESFFAAHPDLTGRARALVPEHVAGPVVPWEALRLPRELDGSCGTFRTPHVTCTLDAGNDYEAVQAWLSLHESRATRRAYCKEAERLILWAIVERGRALSSLTMEDALAYRAFLRRPSPRERWVGPVTTRRVPDWRPFSRGLSARSAAHSLSVIGALFRWLIEQRYTLANPFAGVKAKGGTRSVDLATSRAFTDGEWAMLRVIADGLEWSYGWSEQAAQRLRFLLDFAFATGLRSSELVSVALGQVETDARGEQWLHVAGKGGKNARVALPSLARRALRDYLLARQLPVSVQRWNPATPVVGSLAVDNAPISGARLWAIMKRFFRCAADQLQHDNPALAARLRCASTHWMRHTHATYALSHGAELTTVRDNLRHASIATTSMYLHGDDIKRARQLEGAFGARS</sequence>
<keyword evidence="3 5" id="KW-0238">DNA-binding</keyword>
<dbReference type="PANTHER" id="PTHR30349:SF81">
    <property type="entry name" value="TYROSINE RECOMBINASE XERC"/>
    <property type="match status" value="1"/>
</dbReference>
<dbReference type="SUPFAM" id="SSF56349">
    <property type="entry name" value="DNA breaking-rejoining enzymes"/>
    <property type="match status" value="1"/>
</dbReference>
<dbReference type="AlphaFoldDB" id="A0A0P0RGM5"/>
<evidence type="ECO:0000256" key="3">
    <source>
        <dbReference type="ARBA" id="ARBA00023125"/>
    </source>
</evidence>
<feature type="region of interest" description="Disordered" evidence="6">
    <location>
        <begin position="1"/>
        <end position="34"/>
    </location>
</feature>
<feature type="domain" description="Tyr recombinase" evidence="7">
    <location>
        <begin position="364"/>
        <end position="573"/>
    </location>
</feature>
<feature type="domain" description="Core-binding (CB)" evidence="8">
    <location>
        <begin position="235"/>
        <end position="339"/>
    </location>
</feature>
<proteinExistence type="predicted"/>
<dbReference type="InterPro" id="IPR044068">
    <property type="entry name" value="CB"/>
</dbReference>
<dbReference type="PROSITE" id="PS51900">
    <property type="entry name" value="CB"/>
    <property type="match status" value="1"/>
</dbReference>
<dbReference type="GO" id="GO:0015074">
    <property type="term" value="P:DNA integration"/>
    <property type="evidence" value="ECO:0007669"/>
    <property type="project" value="UniProtKB-KW"/>
</dbReference>
<dbReference type="InterPro" id="IPR010998">
    <property type="entry name" value="Integrase_recombinase_N"/>
</dbReference>
<dbReference type="Gene3D" id="1.10.443.10">
    <property type="entry name" value="Intergrase catalytic core"/>
    <property type="match status" value="1"/>
</dbReference>
<evidence type="ECO:0000256" key="5">
    <source>
        <dbReference type="PROSITE-ProRule" id="PRU01248"/>
    </source>
</evidence>
<dbReference type="PROSITE" id="PS51898">
    <property type="entry name" value="TYR_RECOMBINASE"/>
    <property type="match status" value="1"/>
</dbReference>
<dbReference type="InterPro" id="IPR013762">
    <property type="entry name" value="Integrase-like_cat_sf"/>
</dbReference>
<dbReference type="Pfam" id="PF00589">
    <property type="entry name" value="Phage_integrase"/>
    <property type="match status" value="1"/>
</dbReference>